<evidence type="ECO:0000256" key="1">
    <source>
        <dbReference type="ARBA" id="ARBA00009171"/>
    </source>
</evidence>
<dbReference type="Pfam" id="PF07303">
    <property type="entry name" value="Occludin_ELL"/>
    <property type="match status" value="1"/>
</dbReference>
<dbReference type="Gene3D" id="6.10.140.340">
    <property type="match status" value="1"/>
</dbReference>
<proteinExistence type="inferred from homology"/>
<accession>A0A8C6SZ40</accession>
<dbReference type="GO" id="GO:0070830">
    <property type="term" value="P:bicellular tight junction assembly"/>
    <property type="evidence" value="ECO:0007669"/>
    <property type="project" value="TreeGrafter"/>
</dbReference>
<feature type="domain" description="OCEL" evidence="3">
    <location>
        <begin position="1"/>
        <end position="89"/>
    </location>
</feature>
<dbReference type="PROSITE" id="PS51980">
    <property type="entry name" value="OCEL"/>
    <property type="match status" value="1"/>
</dbReference>
<dbReference type="GO" id="GO:0031410">
    <property type="term" value="C:cytoplasmic vesicle"/>
    <property type="evidence" value="ECO:0007669"/>
    <property type="project" value="TreeGrafter"/>
</dbReference>
<dbReference type="AlphaFoldDB" id="A0A8C6SZ40"/>
<dbReference type="InterPro" id="IPR010844">
    <property type="entry name" value="Occludin_ELL"/>
</dbReference>
<evidence type="ECO:0000313" key="4">
    <source>
        <dbReference type="Ensembl" id="ENSNMLP00000010556.1"/>
    </source>
</evidence>
<reference evidence="4" key="1">
    <citation type="submission" date="2025-08" db="UniProtKB">
        <authorList>
            <consortium name="Ensembl"/>
        </authorList>
    </citation>
    <scope>IDENTIFICATION</scope>
</reference>
<organism evidence="4 5">
    <name type="scientific">Neogobius melanostomus</name>
    <name type="common">round goby</name>
    <dbReference type="NCBI Taxonomy" id="47308"/>
    <lineage>
        <taxon>Eukaryota</taxon>
        <taxon>Metazoa</taxon>
        <taxon>Chordata</taxon>
        <taxon>Craniata</taxon>
        <taxon>Vertebrata</taxon>
        <taxon>Euteleostomi</taxon>
        <taxon>Actinopterygii</taxon>
        <taxon>Neopterygii</taxon>
        <taxon>Teleostei</taxon>
        <taxon>Neoteleostei</taxon>
        <taxon>Acanthomorphata</taxon>
        <taxon>Gobiaria</taxon>
        <taxon>Gobiiformes</taxon>
        <taxon>Gobioidei</taxon>
        <taxon>Gobiidae</taxon>
        <taxon>Benthophilinae</taxon>
        <taxon>Neogobiini</taxon>
        <taxon>Neogobius</taxon>
    </lineage>
</organism>
<reference evidence="4" key="2">
    <citation type="submission" date="2025-09" db="UniProtKB">
        <authorList>
            <consortium name="Ensembl"/>
        </authorList>
    </citation>
    <scope>IDENTIFICATION</scope>
</reference>
<protein>
    <recommendedName>
        <fullName evidence="3">OCEL domain-containing protein</fullName>
    </recommendedName>
</protein>
<dbReference type="SUPFAM" id="SSF144292">
    <property type="entry name" value="occludin/ELL-like"/>
    <property type="match status" value="1"/>
</dbReference>
<dbReference type="GO" id="GO:0005923">
    <property type="term" value="C:bicellular tight junction"/>
    <property type="evidence" value="ECO:0007669"/>
    <property type="project" value="TreeGrafter"/>
</dbReference>
<sequence>FNDQYPEYRDLHRDISLTLSKFRQLDAMMERLQRDNGTQNQQRIRSILQKLEEKKNDPTFWEKKERCDYLKAKLTHLKTRICTFDETNMRKDPH</sequence>
<evidence type="ECO:0000256" key="2">
    <source>
        <dbReference type="PROSITE-ProRule" id="PRU01324"/>
    </source>
</evidence>
<dbReference type="GO" id="GO:0016324">
    <property type="term" value="C:apical plasma membrane"/>
    <property type="evidence" value="ECO:0007669"/>
    <property type="project" value="TreeGrafter"/>
</dbReference>
<keyword evidence="5" id="KW-1185">Reference proteome</keyword>
<dbReference type="Ensembl" id="ENSNMLT00000011939.1">
    <property type="protein sequence ID" value="ENSNMLP00000010556.1"/>
    <property type="gene ID" value="ENSNMLG00000007274.1"/>
</dbReference>
<evidence type="ECO:0000313" key="5">
    <source>
        <dbReference type="Proteomes" id="UP000694523"/>
    </source>
</evidence>
<dbReference type="Proteomes" id="UP000694523">
    <property type="component" value="Unplaced"/>
</dbReference>
<name>A0A8C6SZ40_9GOBI</name>
<dbReference type="PANTHER" id="PTHR23288">
    <property type="entry name" value="OCCLUDIN AND RNA POLYMERASE II ELONGATION FACTOR ELL"/>
    <property type="match status" value="1"/>
</dbReference>
<dbReference type="InterPro" id="IPR031176">
    <property type="entry name" value="ELL/occludin"/>
</dbReference>
<comment type="similarity">
    <text evidence="1 2">Belongs to the ELL/occludin family.</text>
</comment>
<dbReference type="PANTHER" id="PTHR23288:SF37">
    <property type="entry name" value="OCCLUDIN_ELL DOMAIN-CONTAINING PROTEIN 1"/>
    <property type="match status" value="1"/>
</dbReference>
<evidence type="ECO:0000259" key="3">
    <source>
        <dbReference type="PROSITE" id="PS51980"/>
    </source>
</evidence>